<dbReference type="GeneID" id="57969164"/>
<evidence type="ECO:0000313" key="5">
    <source>
        <dbReference type="EMBL" id="MCK0087862.1"/>
    </source>
</evidence>
<evidence type="ECO:0000259" key="4">
    <source>
        <dbReference type="PROSITE" id="PS50995"/>
    </source>
</evidence>
<protein>
    <submittedName>
        <fullName evidence="5">MarR family transcriptional regulator</fullName>
    </submittedName>
</protein>
<dbReference type="RefSeq" id="WP_003502755.1">
    <property type="nucleotide sequence ID" value="NZ_BAABZD010000008.1"/>
</dbReference>
<reference evidence="6" key="2">
    <citation type="submission" date="2023-01" db="EMBL/GenBank/DDBJ databases">
        <title>Human gut microbiome strain richness.</title>
        <authorList>
            <person name="Chen-Liaw A."/>
        </authorList>
    </citation>
    <scope>NUCLEOTIDE SEQUENCE</scope>
    <source>
        <strain evidence="6">B1_m1001713B170214d0_201011</strain>
    </source>
</reference>
<sequence length="142" mass="16621">MQINIGIIRRCEQSFLRERLSTCQLKPVDSVVLTALDRHGQCNQDTLCSIVNIDKGRMARVMERLEGRSLIRRLINPDNKREKLIEMTEQGKQMLEIINSFSKEWNDRCFDGFTEQEKNEYQGYLERIARNALAGKENLEND</sequence>
<dbReference type="Proteomes" id="UP001203136">
    <property type="component" value="Unassembled WGS sequence"/>
</dbReference>
<dbReference type="SMART" id="SM00347">
    <property type="entry name" value="HTH_MARR"/>
    <property type="match status" value="1"/>
</dbReference>
<organism evidence="5 7">
    <name type="scientific">Clostridium symbiosum</name>
    <name type="common">Bacteroides symbiosus</name>
    <dbReference type="NCBI Taxonomy" id="1512"/>
    <lineage>
        <taxon>Bacteria</taxon>
        <taxon>Bacillati</taxon>
        <taxon>Bacillota</taxon>
        <taxon>Clostridia</taxon>
        <taxon>Lachnospirales</taxon>
        <taxon>Lachnospiraceae</taxon>
        <taxon>Otoolea</taxon>
    </lineage>
</organism>
<dbReference type="Gene3D" id="1.10.10.10">
    <property type="entry name" value="Winged helix-like DNA-binding domain superfamily/Winged helix DNA-binding domain"/>
    <property type="match status" value="1"/>
</dbReference>
<dbReference type="AlphaFoldDB" id="A0AAW5F7J8"/>
<name>A0AAW5F7J8_CLOSY</name>
<dbReference type="GO" id="GO:0003700">
    <property type="term" value="F:DNA-binding transcription factor activity"/>
    <property type="evidence" value="ECO:0007669"/>
    <property type="project" value="InterPro"/>
</dbReference>
<dbReference type="EMBL" id="JAINVB010000001">
    <property type="protein sequence ID" value="MCK0087862.1"/>
    <property type="molecule type" value="Genomic_DNA"/>
</dbReference>
<dbReference type="EMBL" id="JAQLGM010000007">
    <property type="protein sequence ID" value="MDB1999493.1"/>
    <property type="molecule type" value="Genomic_DNA"/>
</dbReference>
<reference evidence="5" key="1">
    <citation type="journal article" date="2022" name="Cell Host Microbe">
        <title>Colonization of the live biotherapeutic product VE303 and modulation of the microbiota and metabolites in healthy volunteers.</title>
        <authorList>
            <person name="Dsouza M."/>
            <person name="Menon R."/>
            <person name="Crossette E."/>
            <person name="Bhattarai S.K."/>
            <person name="Schneider J."/>
            <person name="Kim Y.G."/>
            <person name="Reddy S."/>
            <person name="Caballero S."/>
            <person name="Felix C."/>
            <person name="Cornacchione L."/>
            <person name="Hendrickson J."/>
            <person name="Watson A.R."/>
            <person name="Minot S.S."/>
            <person name="Greenfield N."/>
            <person name="Schopf L."/>
            <person name="Szabady R."/>
            <person name="Patarroyo J."/>
            <person name="Smith W."/>
            <person name="Harrison P."/>
            <person name="Kuijper E.J."/>
            <person name="Kelly C.P."/>
            <person name="Olle B."/>
            <person name="Bobilev D."/>
            <person name="Silber J.L."/>
            <person name="Bucci V."/>
            <person name="Roberts B."/>
            <person name="Faith J."/>
            <person name="Norman J.M."/>
        </authorList>
    </citation>
    <scope>NUCLEOTIDE SEQUENCE</scope>
    <source>
        <strain evidence="5">VE303-04</strain>
    </source>
</reference>
<evidence type="ECO:0000313" key="7">
    <source>
        <dbReference type="Proteomes" id="UP001203136"/>
    </source>
</evidence>
<evidence type="ECO:0000256" key="2">
    <source>
        <dbReference type="ARBA" id="ARBA00023125"/>
    </source>
</evidence>
<accession>A0AAW5F7J8</accession>
<feature type="domain" description="HTH marR-type" evidence="4">
    <location>
        <begin position="1"/>
        <end position="130"/>
    </location>
</feature>
<dbReference type="PANTHER" id="PTHR42756">
    <property type="entry name" value="TRANSCRIPTIONAL REGULATOR, MARR"/>
    <property type="match status" value="1"/>
</dbReference>
<gene>
    <name evidence="5" type="ORF">K5I21_18710</name>
    <name evidence="6" type="ORF">PM006_04720</name>
</gene>
<dbReference type="GO" id="GO:0003677">
    <property type="term" value="F:DNA binding"/>
    <property type="evidence" value="ECO:0007669"/>
    <property type="project" value="UniProtKB-KW"/>
</dbReference>
<evidence type="ECO:0000313" key="6">
    <source>
        <dbReference type="EMBL" id="MDB1999493.1"/>
    </source>
</evidence>
<keyword evidence="1" id="KW-0805">Transcription regulation</keyword>
<comment type="caution">
    <text evidence="5">The sequence shown here is derived from an EMBL/GenBank/DDBJ whole genome shotgun (WGS) entry which is preliminary data.</text>
</comment>
<dbReference type="InterPro" id="IPR000835">
    <property type="entry name" value="HTH_MarR-typ"/>
</dbReference>
<dbReference type="InterPro" id="IPR036388">
    <property type="entry name" value="WH-like_DNA-bd_sf"/>
</dbReference>
<keyword evidence="2" id="KW-0238">DNA-binding</keyword>
<dbReference type="Pfam" id="PF01047">
    <property type="entry name" value="MarR"/>
    <property type="match status" value="1"/>
</dbReference>
<proteinExistence type="predicted"/>
<evidence type="ECO:0000256" key="3">
    <source>
        <dbReference type="ARBA" id="ARBA00023163"/>
    </source>
</evidence>
<dbReference type="PRINTS" id="PR00598">
    <property type="entry name" value="HTHMARR"/>
</dbReference>
<dbReference type="Proteomes" id="UP001300871">
    <property type="component" value="Unassembled WGS sequence"/>
</dbReference>
<keyword evidence="3" id="KW-0804">Transcription</keyword>
<dbReference type="SUPFAM" id="SSF46785">
    <property type="entry name" value="Winged helix' DNA-binding domain"/>
    <property type="match status" value="1"/>
</dbReference>
<dbReference type="InterPro" id="IPR036390">
    <property type="entry name" value="WH_DNA-bd_sf"/>
</dbReference>
<dbReference type="PANTHER" id="PTHR42756:SF1">
    <property type="entry name" value="TRANSCRIPTIONAL REPRESSOR OF EMRAB OPERON"/>
    <property type="match status" value="1"/>
</dbReference>
<dbReference type="PROSITE" id="PS50995">
    <property type="entry name" value="HTH_MARR_2"/>
    <property type="match status" value="1"/>
</dbReference>
<evidence type="ECO:0000256" key="1">
    <source>
        <dbReference type="ARBA" id="ARBA00023015"/>
    </source>
</evidence>